<dbReference type="GO" id="GO:0030488">
    <property type="term" value="P:tRNA methylation"/>
    <property type="evidence" value="ECO:0007669"/>
    <property type="project" value="InterPro"/>
</dbReference>
<proteinExistence type="inferred from homology"/>
<dbReference type="InterPro" id="IPR014816">
    <property type="entry name" value="tRNA_MeTrfase_Gcd14"/>
</dbReference>
<feature type="binding site" evidence="9">
    <location>
        <begin position="112"/>
        <end position="115"/>
    </location>
    <ligand>
        <name>S-adenosyl-L-methionine</name>
        <dbReference type="ChEBI" id="CHEBI:59789"/>
    </ligand>
</feature>
<keyword evidence="2 8" id="KW-0489">Methyltransferase</keyword>
<dbReference type="PANTHER" id="PTHR12133">
    <property type="entry name" value="TRNA (ADENINE(58)-N(1))-METHYLTRANSFERASE"/>
    <property type="match status" value="1"/>
</dbReference>
<dbReference type="PIRSF" id="PIRSF017269">
    <property type="entry name" value="GCD14"/>
    <property type="match status" value="1"/>
</dbReference>
<dbReference type="KEGG" id="cvn:111128289"/>
<dbReference type="FunFam" id="3.40.50.150:FF:000247">
    <property type="entry name" value="tRNA (adenine(58)-N(1))-methyltransferase catalytic subunit TRM61"/>
    <property type="match status" value="1"/>
</dbReference>
<organism evidence="12 13">
    <name type="scientific">Crassostrea virginica</name>
    <name type="common">Eastern oyster</name>
    <dbReference type="NCBI Taxonomy" id="6565"/>
    <lineage>
        <taxon>Eukaryota</taxon>
        <taxon>Metazoa</taxon>
        <taxon>Spiralia</taxon>
        <taxon>Lophotrochozoa</taxon>
        <taxon>Mollusca</taxon>
        <taxon>Bivalvia</taxon>
        <taxon>Autobranchia</taxon>
        <taxon>Pteriomorphia</taxon>
        <taxon>Ostreida</taxon>
        <taxon>Ostreoidea</taxon>
        <taxon>Ostreidae</taxon>
        <taxon>Crassostrea</taxon>
    </lineage>
</organism>
<feature type="binding site" evidence="9">
    <location>
        <position position="133"/>
    </location>
    <ligand>
        <name>S-adenosyl-L-methionine</name>
        <dbReference type="ChEBI" id="CHEBI:59789"/>
    </ligand>
</feature>
<dbReference type="GO" id="GO:0005634">
    <property type="term" value="C:nucleus"/>
    <property type="evidence" value="ECO:0007669"/>
    <property type="project" value="UniProtKB-SubCell"/>
</dbReference>
<keyword evidence="3 8" id="KW-0808">Transferase</keyword>
<evidence type="ECO:0000256" key="8">
    <source>
        <dbReference type="PIRNR" id="PIRNR017269"/>
    </source>
</evidence>
<keyword evidence="4 8" id="KW-0949">S-adenosyl-L-methionine</keyword>
<dbReference type="Gene3D" id="3.40.50.150">
    <property type="entry name" value="Vaccinia Virus protein VP39"/>
    <property type="match status" value="1"/>
</dbReference>
<dbReference type="CDD" id="cd02440">
    <property type="entry name" value="AdoMet_MTases"/>
    <property type="match status" value="1"/>
</dbReference>
<keyword evidence="12" id="KW-1185">Reference proteome</keyword>
<feature type="region of interest" description="Disordered" evidence="10">
    <location>
        <begin position="244"/>
        <end position="305"/>
    </location>
</feature>
<dbReference type="AlphaFoldDB" id="A0A8B8DMZ7"/>
<dbReference type="Pfam" id="PF08704">
    <property type="entry name" value="GCD14"/>
    <property type="match status" value="1"/>
</dbReference>
<dbReference type="PROSITE" id="PS51620">
    <property type="entry name" value="SAM_TRM61"/>
    <property type="match status" value="1"/>
</dbReference>
<evidence type="ECO:0000256" key="10">
    <source>
        <dbReference type="SAM" id="MobiDB-lite"/>
    </source>
</evidence>
<dbReference type="GO" id="GO:0160107">
    <property type="term" value="F:tRNA (adenine(58)-N1)-methyltransferase activity"/>
    <property type="evidence" value="ECO:0007669"/>
    <property type="project" value="UniProtKB-EC"/>
</dbReference>
<comment type="similarity">
    <text evidence="8">Belongs to the class I-like SAM-binding methyltransferase superfamily. TRM61 family.</text>
</comment>
<evidence type="ECO:0000259" key="11">
    <source>
        <dbReference type="Pfam" id="PF08704"/>
    </source>
</evidence>
<dbReference type="GeneID" id="111128289"/>
<dbReference type="InterPro" id="IPR029063">
    <property type="entry name" value="SAM-dependent_MTases_sf"/>
</dbReference>
<comment type="catalytic activity">
    <reaction evidence="8">
        <text>adenosine(58) in tRNA + S-adenosyl-L-methionine = N(1)-methyladenosine(58) in tRNA + S-adenosyl-L-homocysteine + H(+)</text>
        <dbReference type="Rhea" id="RHEA:43152"/>
        <dbReference type="Rhea" id="RHEA-COMP:10365"/>
        <dbReference type="Rhea" id="RHEA-COMP:10366"/>
        <dbReference type="ChEBI" id="CHEBI:15378"/>
        <dbReference type="ChEBI" id="CHEBI:57856"/>
        <dbReference type="ChEBI" id="CHEBI:59789"/>
        <dbReference type="ChEBI" id="CHEBI:74411"/>
        <dbReference type="ChEBI" id="CHEBI:74491"/>
        <dbReference type="EC" id="2.1.1.220"/>
    </reaction>
</comment>
<evidence type="ECO:0000256" key="6">
    <source>
        <dbReference type="ARBA" id="ARBA00023242"/>
    </source>
</evidence>
<reference evidence="13" key="1">
    <citation type="submission" date="2025-08" db="UniProtKB">
        <authorList>
            <consortium name="RefSeq"/>
        </authorList>
    </citation>
    <scope>IDENTIFICATION</scope>
    <source>
        <tissue evidence="13">Whole sample</tissue>
    </source>
</reference>
<comment type="catalytic activity">
    <reaction evidence="7">
        <text>an adenosine in mRNA + S-adenosyl-L-methionine = an N(1)-methyladenosine in mRNA + S-adenosyl-L-homocysteine + H(+)</text>
        <dbReference type="Rhea" id="RHEA:55392"/>
        <dbReference type="Rhea" id="RHEA-COMP:12414"/>
        <dbReference type="Rhea" id="RHEA-COMP:12415"/>
        <dbReference type="ChEBI" id="CHEBI:15378"/>
        <dbReference type="ChEBI" id="CHEBI:57856"/>
        <dbReference type="ChEBI" id="CHEBI:59789"/>
        <dbReference type="ChEBI" id="CHEBI:74411"/>
        <dbReference type="ChEBI" id="CHEBI:74491"/>
    </reaction>
</comment>
<evidence type="ECO:0000256" key="7">
    <source>
        <dbReference type="ARBA" id="ARBA00048481"/>
    </source>
</evidence>
<dbReference type="Proteomes" id="UP000694844">
    <property type="component" value="Chromosome 4"/>
</dbReference>
<keyword evidence="6 8" id="KW-0539">Nucleus</keyword>
<evidence type="ECO:0000256" key="5">
    <source>
        <dbReference type="ARBA" id="ARBA00022694"/>
    </source>
</evidence>
<dbReference type="OrthoDB" id="1925287at2759"/>
<evidence type="ECO:0000256" key="3">
    <source>
        <dbReference type="ARBA" id="ARBA00022679"/>
    </source>
</evidence>
<sequence length="344" mass="38698">MSLKNYHDTVQENDTVILYLGYDNMHAIKIKRGSVFQTKYGALRHNNVIGTTYGSRVQCPKGYLYVLYPTPELWTSNLPHRTQILYTTDISMVSFQLDLKPGAVVVESGTGSASLSHSIIRSILPDGHLYTFEFHQERAQKAEEEFKDHDLADFVTVTHKDVCQFGFDLENVADAVFLDLPVPWDALPSAKKALKKQGGRICSFSPCIEQVQKSCACLAELGFEEISTMECLVRNYDVRTINLPNPDFSKENKKSQPHRKNKKPDEEETMDTTPLNETSEETPQSEEADSCNSKDKQTSEELDTPAWDYIGKKTAANFSFKAGISLGRMPGHTGYLTFATLYPI</sequence>
<feature type="binding site" evidence="9">
    <location>
        <position position="179"/>
    </location>
    <ligand>
        <name>S-adenosyl-L-methionine</name>
        <dbReference type="ChEBI" id="CHEBI:59789"/>
    </ligand>
</feature>
<evidence type="ECO:0000256" key="4">
    <source>
        <dbReference type="ARBA" id="ARBA00022691"/>
    </source>
</evidence>
<evidence type="ECO:0000313" key="13">
    <source>
        <dbReference type="RefSeq" id="XP_022329547.1"/>
    </source>
</evidence>
<dbReference type="InterPro" id="IPR049470">
    <property type="entry name" value="TRM61_C"/>
</dbReference>
<dbReference type="GO" id="GO:0031515">
    <property type="term" value="C:tRNA (m1A) methyltransferase complex"/>
    <property type="evidence" value="ECO:0007669"/>
    <property type="project" value="UniProtKB-UniRule"/>
</dbReference>
<evidence type="ECO:0000313" key="12">
    <source>
        <dbReference type="Proteomes" id="UP000694844"/>
    </source>
</evidence>
<dbReference type="EC" id="2.1.1.220" evidence="8"/>
<accession>A0A8B8DMZ7</accession>
<feature type="binding site" evidence="9">
    <location>
        <position position="150"/>
    </location>
    <ligand>
        <name>S-adenosyl-L-methionine</name>
        <dbReference type="ChEBI" id="CHEBI:59789"/>
    </ligand>
</feature>
<protein>
    <recommendedName>
        <fullName evidence="8">tRNA (adenine(58)-N(1))-methyltransferase catalytic subunit TRMT61A</fullName>
        <ecNumber evidence="8">2.1.1.220</ecNumber>
    </recommendedName>
</protein>
<feature type="compositionally biased region" description="Acidic residues" evidence="10">
    <location>
        <begin position="278"/>
        <end position="289"/>
    </location>
</feature>
<evidence type="ECO:0000256" key="9">
    <source>
        <dbReference type="PIRSR" id="PIRSR017269-1"/>
    </source>
</evidence>
<evidence type="ECO:0000256" key="2">
    <source>
        <dbReference type="ARBA" id="ARBA00022603"/>
    </source>
</evidence>
<gene>
    <name evidence="13" type="primary">LOC111128289</name>
</gene>
<dbReference type="PANTHER" id="PTHR12133:SF2">
    <property type="entry name" value="TRNA (ADENINE(58)-N(1))-METHYLTRANSFERASE CATALYTIC SUBUNIT TRMT61A"/>
    <property type="match status" value="1"/>
</dbReference>
<feature type="domain" description="tRNA (adenine(58)-N(1))-methyltransferase catalytic subunit TRM61 C-terminal" evidence="11">
    <location>
        <begin position="62"/>
        <end position="340"/>
    </location>
</feature>
<comment type="subcellular location">
    <subcellularLocation>
        <location evidence="1 8">Nucleus</location>
    </subcellularLocation>
</comment>
<name>A0A8B8DMZ7_CRAVI</name>
<evidence type="ECO:0000256" key="1">
    <source>
        <dbReference type="ARBA" id="ARBA00004123"/>
    </source>
</evidence>
<dbReference type="Gene3D" id="3.10.330.20">
    <property type="match status" value="1"/>
</dbReference>
<dbReference type="RefSeq" id="XP_022329547.1">
    <property type="nucleotide sequence ID" value="XM_022473839.1"/>
</dbReference>
<comment type="function">
    <text evidence="8">Catalytic subunit of tRNA (adenine-N(1)-)-methyltransferase, which catalyzes the formation of N(1)-methyladenine at position 58 (m1A58) in initiator methionyl-tRNA.</text>
</comment>
<keyword evidence="5 8" id="KW-0819">tRNA processing</keyword>
<dbReference type="FunFam" id="3.10.330.20:FF:000002">
    <property type="entry name" value="tRNA (adenine(58)-N(1))-methyltransferase catalytic subunit TRMT61A"/>
    <property type="match status" value="1"/>
</dbReference>
<dbReference type="SUPFAM" id="SSF53335">
    <property type="entry name" value="S-adenosyl-L-methionine-dependent methyltransferases"/>
    <property type="match status" value="1"/>
</dbReference>